<feature type="compositionally biased region" description="Basic and acidic residues" evidence="1">
    <location>
        <begin position="79"/>
        <end position="128"/>
    </location>
</feature>
<evidence type="ECO:0000256" key="1">
    <source>
        <dbReference type="SAM" id="MobiDB-lite"/>
    </source>
</evidence>
<dbReference type="AlphaFoldDB" id="Q4THH3"/>
<dbReference type="KEGG" id="tng:GSTEN00000559G001"/>
<evidence type="ECO:0000313" key="2">
    <source>
        <dbReference type="EMBL" id="CAF87659.1"/>
    </source>
</evidence>
<reference evidence="2" key="2">
    <citation type="submission" date="2004-02" db="EMBL/GenBank/DDBJ databases">
        <authorList>
            <consortium name="Genoscope"/>
            <consortium name="Whitehead Institute Centre for Genome Research"/>
        </authorList>
    </citation>
    <scope>NUCLEOTIDE SEQUENCE</scope>
</reference>
<reference evidence="2" key="1">
    <citation type="journal article" date="2004" name="Nature">
        <title>Genome duplication in the teleost fish Tetraodon nigroviridis reveals the early vertebrate proto-karyotype.</title>
        <authorList>
            <person name="Jaillon O."/>
            <person name="Aury J.-M."/>
            <person name="Brunet F."/>
            <person name="Petit J.-L."/>
            <person name="Stange-Thomann N."/>
            <person name="Mauceli E."/>
            <person name="Bouneau L."/>
            <person name="Fischer C."/>
            <person name="Ozouf-Costaz C."/>
            <person name="Bernot A."/>
            <person name="Nicaud S."/>
            <person name="Jaffe D."/>
            <person name="Fisher S."/>
            <person name="Lutfalla G."/>
            <person name="Dossat C."/>
            <person name="Segurens B."/>
            <person name="Dasilva C."/>
            <person name="Salanoubat M."/>
            <person name="Levy M."/>
            <person name="Boudet N."/>
            <person name="Castellano S."/>
            <person name="Anthouard V."/>
            <person name="Jubin C."/>
            <person name="Castelli V."/>
            <person name="Katinka M."/>
            <person name="Vacherie B."/>
            <person name="Biemont C."/>
            <person name="Skalli Z."/>
            <person name="Cattolico L."/>
            <person name="Poulain J."/>
            <person name="De Berardinis V."/>
            <person name="Cruaud C."/>
            <person name="Duprat S."/>
            <person name="Brottier P."/>
            <person name="Coutanceau J.-P."/>
            <person name="Gouzy J."/>
            <person name="Parra G."/>
            <person name="Lardier G."/>
            <person name="Chapple C."/>
            <person name="McKernan K.J."/>
            <person name="McEwan P."/>
            <person name="Bosak S."/>
            <person name="Kellis M."/>
            <person name="Volff J.-N."/>
            <person name="Guigo R."/>
            <person name="Zody M.C."/>
            <person name="Mesirov J."/>
            <person name="Lindblad-Toh K."/>
            <person name="Birren B."/>
            <person name="Nusbaum C."/>
            <person name="Kahn D."/>
            <person name="Robinson-Rechavi M."/>
            <person name="Laudet V."/>
            <person name="Schachter V."/>
            <person name="Quetier F."/>
            <person name="Saurin W."/>
            <person name="Scarpelli C."/>
            <person name="Wincker P."/>
            <person name="Lander E.S."/>
            <person name="Weissenbach J."/>
            <person name="Roest Crollius H."/>
        </authorList>
    </citation>
    <scope>NUCLEOTIDE SEQUENCE [LARGE SCALE GENOMIC DNA]</scope>
</reference>
<dbReference type="EMBL" id="CAAE01002943">
    <property type="protein sequence ID" value="CAF87659.1"/>
    <property type="molecule type" value="Genomic_DNA"/>
</dbReference>
<proteinExistence type="predicted"/>
<organism evidence="2">
    <name type="scientific">Tetraodon nigroviridis</name>
    <name type="common">Spotted green pufferfish</name>
    <name type="synonym">Chelonodon nigroviridis</name>
    <dbReference type="NCBI Taxonomy" id="99883"/>
    <lineage>
        <taxon>Eukaryota</taxon>
        <taxon>Metazoa</taxon>
        <taxon>Chordata</taxon>
        <taxon>Craniata</taxon>
        <taxon>Vertebrata</taxon>
        <taxon>Euteleostomi</taxon>
        <taxon>Actinopterygii</taxon>
        <taxon>Neopterygii</taxon>
        <taxon>Teleostei</taxon>
        <taxon>Neoteleostei</taxon>
        <taxon>Acanthomorphata</taxon>
        <taxon>Eupercaria</taxon>
        <taxon>Tetraodontiformes</taxon>
        <taxon>Tetradontoidea</taxon>
        <taxon>Tetraodontidae</taxon>
        <taxon>Tetraodon</taxon>
    </lineage>
</organism>
<feature type="region of interest" description="Disordered" evidence="1">
    <location>
        <begin position="24"/>
        <end position="128"/>
    </location>
</feature>
<sequence length="222" mass="25317">MLISGKRLITNSCCFFLYYSGPRLRRPRDPERSGPHLRRPRDPERSRPHLRRPRDPERSGPRLRRPRDPEWSGPRLRRPRDPERSGPRLRRPRDPERSGPRLRRPRDPERSGPRLRRPRDLERNETRPRLCRGWSGAAFGSSAVDAAGSAFGSSVVGAGAKPGVERPSAPSSSLNMSNWKFQTVGGTLQRINFIGDHSYITGQKSNHKEAFINMNADLTTKC</sequence>
<accession>Q4THH3</accession>
<gene>
    <name evidence="2" type="ORF">GSTENG00000559001</name>
</gene>
<name>Q4THH3_TETNG</name>
<feature type="compositionally biased region" description="Basic and acidic residues" evidence="1">
    <location>
        <begin position="27"/>
        <end position="70"/>
    </location>
</feature>
<protein>
    <submittedName>
        <fullName evidence="2">Chromosome undetermined SCAF2943, whole genome shotgun sequence</fullName>
    </submittedName>
</protein>